<protein>
    <submittedName>
        <fullName evidence="1">Uncharacterized protein</fullName>
    </submittedName>
</protein>
<sequence length="128" mass="14632">MATLGDKLMSLTEQISCPNRCVMCYLVSMHSQTATQQFALLGKESSKLYSLFKRRKILEFCPLDLEDHQLFRVMTISFEQNENVCEEICTRTDEKISDEDESCDKNFLDDSSELAGKESIAIDDEDVV</sequence>
<gene>
    <name evidence="1" type="ORF">PoB_000995500</name>
</gene>
<accession>A0AAV3YK34</accession>
<dbReference type="AlphaFoldDB" id="A0AAV3YK34"/>
<proteinExistence type="predicted"/>
<evidence type="ECO:0000313" key="1">
    <source>
        <dbReference type="EMBL" id="GFN83449.1"/>
    </source>
</evidence>
<comment type="caution">
    <text evidence="1">The sequence shown here is derived from an EMBL/GenBank/DDBJ whole genome shotgun (WGS) entry which is preliminary data.</text>
</comment>
<dbReference type="Proteomes" id="UP000735302">
    <property type="component" value="Unassembled WGS sequence"/>
</dbReference>
<name>A0AAV3YK34_9GAST</name>
<organism evidence="1 2">
    <name type="scientific">Plakobranchus ocellatus</name>
    <dbReference type="NCBI Taxonomy" id="259542"/>
    <lineage>
        <taxon>Eukaryota</taxon>
        <taxon>Metazoa</taxon>
        <taxon>Spiralia</taxon>
        <taxon>Lophotrochozoa</taxon>
        <taxon>Mollusca</taxon>
        <taxon>Gastropoda</taxon>
        <taxon>Heterobranchia</taxon>
        <taxon>Euthyneura</taxon>
        <taxon>Panpulmonata</taxon>
        <taxon>Sacoglossa</taxon>
        <taxon>Placobranchoidea</taxon>
        <taxon>Plakobranchidae</taxon>
        <taxon>Plakobranchus</taxon>
    </lineage>
</organism>
<evidence type="ECO:0000313" key="2">
    <source>
        <dbReference type="Proteomes" id="UP000735302"/>
    </source>
</evidence>
<keyword evidence="2" id="KW-1185">Reference proteome</keyword>
<reference evidence="1 2" key="1">
    <citation type="journal article" date="2021" name="Elife">
        <title>Chloroplast acquisition without the gene transfer in kleptoplastic sea slugs, Plakobranchus ocellatus.</title>
        <authorList>
            <person name="Maeda T."/>
            <person name="Takahashi S."/>
            <person name="Yoshida T."/>
            <person name="Shimamura S."/>
            <person name="Takaki Y."/>
            <person name="Nagai Y."/>
            <person name="Toyoda A."/>
            <person name="Suzuki Y."/>
            <person name="Arimoto A."/>
            <person name="Ishii H."/>
            <person name="Satoh N."/>
            <person name="Nishiyama T."/>
            <person name="Hasebe M."/>
            <person name="Maruyama T."/>
            <person name="Minagawa J."/>
            <person name="Obokata J."/>
            <person name="Shigenobu S."/>
        </authorList>
    </citation>
    <scope>NUCLEOTIDE SEQUENCE [LARGE SCALE GENOMIC DNA]</scope>
</reference>
<dbReference type="EMBL" id="BLXT01001203">
    <property type="protein sequence ID" value="GFN83449.1"/>
    <property type="molecule type" value="Genomic_DNA"/>
</dbReference>